<accession>A0A0G4FMY1</accession>
<evidence type="ECO:0000256" key="3">
    <source>
        <dbReference type="PROSITE-ProRule" id="PRU00023"/>
    </source>
</evidence>
<feature type="repeat" description="ANK" evidence="3">
    <location>
        <begin position="676"/>
        <end position="708"/>
    </location>
</feature>
<feature type="repeat" description="ANK" evidence="3">
    <location>
        <begin position="642"/>
        <end position="675"/>
    </location>
</feature>
<feature type="repeat" description="ANK" evidence="3">
    <location>
        <begin position="576"/>
        <end position="608"/>
    </location>
</feature>
<feature type="repeat" description="ANK" evidence="3">
    <location>
        <begin position="226"/>
        <end position="258"/>
    </location>
</feature>
<dbReference type="Pfam" id="PF12796">
    <property type="entry name" value="Ank_2"/>
    <property type="match status" value="3"/>
</dbReference>
<dbReference type="AlphaFoldDB" id="A0A0G4FMY1"/>
<feature type="repeat" description="ANK" evidence="3">
    <location>
        <begin position="331"/>
        <end position="363"/>
    </location>
</feature>
<keyword evidence="6" id="KW-0732">Signal</keyword>
<evidence type="ECO:0000256" key="6">
    <source>
        <dbReference type="SAM" id="SignalP"/>
    </source>
</evidence>
<dbReference type="PANTHER" id="PTHR24198">
    <property type="entry name" value="ANKYRIN REPEAT AND PROTEIN KINASE DOMAIN-CONTAINING PROTEIN"/>
    <property type="match status" value="1"/>
</dbReference>
<dbReference type="VEuPathDB" id="CryptoDB:Cvel_17867"/>
<keyword evidence="5" id="KW-1133">Transmembrane helix</keyword>
<dbReference type="GO" id="GO:0005737">
    <property type="term" value="C:cytoplasm"/>
    <property type="evidence" value="ECO:0007669"/>
    <property type="project" value="TreeGrafter"/>
</dbReference>
<dbReference type="InterPro" id="IPR036770">
    <property type="entry name" value="Ankyrin_rpt-contain_sf"/>
</dbReference>
<name>A0A0G4FMY1_9ALVE</name>
<dbReference type="EMBL" id="CDMZ01000495">
    <property type="protein sequence ID" value="CEM15603.1"/>
    <property type="molecule type" value="Genomic_DNA"/>
</dbReference>
<evidence type="ECO:0000313" key="7">
    <source>
        <dbReference type="EMBL" id="CEM15603.1"/>
    </source>
</evidence>
<feature type="repeat" description="ANK" evidence="3">
    <location>
        <begin position="259"/>
        <end position="291"/>
    </location>
</feature>
<feature type="transmembrane region" description="Helical" evidence="5">
    <location>
        <begin position="718"/>
        <end position="738"/>
    </location>
</feature>
<organism evidence="7">
    <name type="scientific">Chromera velia CCMP2878</name>
    <dbReference type="NCBI Taxonomy" id="1169474"/>
    <lineage>
        <taxon>Eukaryota</taxon>
        <taxon>Sar</taxon>
        <taxon>Alveolata</taxon>
        <taxon>Colpodellida</taxon>
        <taxon>Chromeraceae</taxon>
        <taxon>Chromera</taxon>
    </lineage>
</organism>
<keyword evidence="2 3" id="KW-0040">ANK repeat</keyword>
<feature type="signal peptide" evidence="6">
    <location>
        <begin position="1"/>
        <end position="23"/>
    </location>
</feature>
<feature type="repeat" description="ANK" evidence="3">
    <location>
        <begin position="364"/>
        <end position="397"/>
    </location>
</feature>
<feature type="repeat" description="ANK" evidence="3">
    <location>
        <begin position="543"/>
        <end position="575"/>
    </location>
</feature>
<evidence type="ECO:0000256" key="4">
    <source>
        <dbReference type="SAM" id="MobiDB-lite"/>
    </source>
</evidence>
<sequence>MEVKWLLSVFVFVVFCPFPGIWSQQLFHEPPEFFFDDVGAFGNTDSISISVETVAVSVAPEAAEKHRDGLSNQQQERETVDFGEDDDDLVHEEEEEEGGHQGMKTLLEQHHSLTVGVGAPSAVKHSVGGLEGGYGHGQTTTSLHPGNIATQPSIQTSAPPLGALFKSAFEGSLSSLTELIDRGANLEERPNQLKITPLWIAAQQGHVQIVDALLKRGASTEAVSFQQLTPLYIAAQMDRLPVVEALIKAGANVDARRDTHHTALHIAAEHGHIAVMQALIKAGASVEPRTLESATPLYIAAQNGRQAAVDLLLKSGADVDVSLSFLKGDGSKHTPLHVACQNGHIQVVRMLLRNHANVHVSTEKQWTPLHMACRYSGDPEIVQALLDRGSDMEARNGGDWTPLLIAARYGHAGVVMLLLRSGADTQAKLPNGKTALQLAKESGHTTVVNVLTTFAVEDLRSQYFGRAVPSPPPPPQQQQQQQQQSGSVGGNLWETVPGGGVTSPVDFLGGQPGSGEGKGTPPPVVHSRRRGNKGRKETGPQRGDVTPLYVSAEEGHVKVVEALLRAGAATEARSTEQITPLFIAANNGHLAASRALLQAGAMVDARSASKQTPLHVAAMNGHLQIVEALLEKGANPDAKDAQRWTPLHMAAENSDDTDIVQALLDFGATVNVKDQYGWTPLGIAKYYGHMNVADVLIRGGAEFVVNERERETIAARNFVWSIFVPGLLFCVSIFLLLFNLATSSSTSSVSSRLSSAAVSSKTKAKKRTGL</sequence>
<dbReference type="PhylomeDB" id="A0A0G4FMY1"/>
<dbReference type="SMART" id="SM00248">
    <property type="entry name" value="ANK"/>
    <property type="match status" value="13"/>
</dbReference>
<evidence type="ECO:0000256" key="2">
    <source>
        <dbReference type="ARBA" id="ARBA00023043"/>
    </source>
</evidence>
<proteinExistence type="predicted"/>
<feature type="repeat" description="ANK" evidence="3">
    <location>
        <begin position="292"/>
        <end position="324"/>
    </location>
</feature>
<reference evidence="7" key="1">
    <citation type="submission" date="2014-11" db="EMBL/GenBank/DDBJ databases">
        <authorList>
            <person name="Otto D Thomas"/>
            <person name="Naeem Raeece"/>
        </authorList>
    </citation>
    <scope>NUCLEOTIDE SEQUENCE</scope>
</reference>
<feature type="chain" id="PRO_5005188824" evidence="6">
    <location>
        <begin position="24"/>
        <end position="770"/>
    </location>
</feature>
<feature type="repeat" description="ANK" evidence="3">
    <location>
        <begin position="398"/>
        <end position="430"/>
    </location>
</feature>
<dbReference type="InterPro" id="IPR002110">
    <property type="entry name" value="Ankyrin_rpt"/>
</dbReference>
<evidence type="ECO:0000256" key="5">
    <source>
        <dbReference type="SAM" id="Phobius"/>
    </source>
</evidence>
<feature type="repeat" description="ANK" evidence="3">
    <location>
        <begin position="609"/>
        <end position="641"/>
    </location>
</feature>
<feature type="repeat" description="ANK" evidence="3">
    <location>
        <begin position="193"/>
        <end position="225"/>
    </location>
</feature>
<keyword evidence="1" id="KW-0677">Repeat</keyword>
<keyword evidence="5" id="KW-0472">Membrane</keyword>
<dbReference type="Gene3D" id="1.25.40.20">
    <property type="entry name" value="Ankyrin repeat-containing domain"/>
    <property type="match status" value="3"/>
</dbReference>
<dbReference type="Pfam" id="PF00023">
    <property type="entry name" value="Ank"/>
    <property type="match status" value="2"/>
</dbReference>
<dbReference type="PROSITE" id="PS50088">
    <property type="entry name" value="ANK_REPEAT"/>
    <property type="match status" value="12"/>
</dbReference>
<protein>
    <submittedName>
        <fullName evidence="7">Uncharacterized protein</fullName>
    </submittedName>
</protein>
<evidence type="ECO:0000256" key="1">
    <source>
        <dbReference type="ARBA" id="ARBA00022737"/>
    </source>
</evidence>
<keyword evidence="5" id="KW-0812">Transmembrane</keyword>
<dbReference type="PANTHER" id="PTHR24198:SF165">
    <property type="entry name" value="ANKYRIN REPEAT-CONTAINING PROTEIN-RELATED"/>
    <property type="match status" value="1"/>
</dbReference>
<dbReference type="SUPFAM" id="SSF48403">
    <property type="entry name" value="Ankyrin repeat"/>
    <property type="match status" value="2"/>
</dbReference>
<dbReference type="Pfam" id="PF13637">
    <property type="entry name" value="Ank_4"/>
    <property type="match status" value="1"/>
</dbReference>
<dbReference type="PROSITE" id="PS50297">
    <property type="entry name" value="ANK_REP_REGION"/>
    <property type="match status" value="12"/>
</dbReference>
<gene>
    <name evidence="7" type="ORF">Cvel_17867</name>
</gene>
<feature type="region of interest" description="Disordered" evidence="4">
    <location>
        <begin position="464"/>
        <end position="545"/>
    </location>
</feature>
<dbReference type="PRINTS" id="PR01415">
    <property type="entry name" value="ANKYRIN"/>
</dbReference>